<sequence length="301" mass="33709">MFFLFFFVLLCSSQNQEPFTKSNHPNSKTLIFSISLHSISLVGYIKMLGKDINVPDLSLQISPPKTDPSTSFDVRQQTQTPPVDTELSLSNNSVASVDILADRFRPIRGIPIYSNGLLSSSSTYLNQTQTTSSLSSSSPSLNQFIVQNHQNPLLGVSNFWCSNNNRSRLFMPRIQSRRNCRAPRMRWTSSLHARFIRAVELLGGHERATPKSVLELMDAKDLTLAHVKSHLQMFRTVKNTDKQTGSSEGYGEEDFLPATPTPHHEATCLLNHRRGLTASLEPHVNGSSPSINYHRNSSRRA</sequence>
<dbReference type="GO" id="GO:0006355">
    <property type="term" value="P:regulation of DNA-templated transcription"/>
    <property type="evidence" value="ECO:0007669"/>
    <property type="project" value="InterPro"/>
</dbReference>
<dbReference type="RefSeq" id="XP_022955066.1">
    <property type="nucleotide sequence ID" value="XM_023099298.1"/>
</dbReference>
<dbReference type="FunFam" id="1.10.10.60:FF:000002">
    <property type="entry name" value="Myb family transcription factor"/>
    <property type="match status" value="1"/>
</dbReference>
<dbReference type="GO" id="GO:0005634">
    <property type="term" value="C:nucleus"/>
    <property type="evidence" value="ECO:0007669"/>
    <property type="project" value="UniProtKB-SubCell"/>
</dbReference>
<evidence type="ECO:0000313" key="10">
    <source>
        <dbReference type="RefSeq" id="XP_022955066.1"/>
    </source>
</evidence>
<dbReference type="SUPFAM" id="SSF46689">
    <property type="entry name" value="Homeodomain-like"/>
    <property type="match status" value="1"/>
</dbReference>
<dbReference type="InterPro" id="IPR001005">
    <property type="entry name" value="SANT/Myb"/>
</dbReference>
<dbReference type="GO" id="GO:0010158">
    <property type="term" value="P:abaxial cell fate specification"/>
    <property type="evidence" value="ECO:0007669"/>
    <property type="project" value="InterPro"/>
</dbReference>
<evidence type="ECO:0000256" key="1">
    <source>
        <dbReference type="ARBA" id="ARBA00004123"/>
    </source>
</evidence>
<keyword evidence="3" id="KW-0221">Differentiation</keyword>
<evidence type="ECO:0000256" key="6">
    <source>
        <dbReference type="ARBA" id="ARBA00023242"/>
    </source>
</evidence>
<feature type="region of interest" description="Disordered" evidence="7">
    <location>
        <begin position="64"/>
        <end position="85"/>
    </location>
</feature>
<dbReference type="InterPro" id="IPR009057">
    <property type="entry name" value="Homeodomain-like_sf"/>
</dbReference>
<feature type="region of interest" description="Disordered" evidence="7">
    <location>
        <begin position="239"/>
        <end position="263"/>
    </location>
</feature>
<keyword evidence="5" id="KW-0804">Transcription</keyword>
<dbReference type="KEGG" id="cmos:111457141"/>
<evidence type="ECO:0000313" key="9">
    <source>
        <dbReference type="Proteomes" id="UP000504609"/>
    </source>
</evidence>
<feature type="compositionally biased region" description="Polar residues" evidence="7">
    <location>
        <begin position="285"/>
        <end position="295"/>
    </location>
</feature>
<dbReference type="NCBIfam" id="TIGR01557">
    <property type="entry name" value="myb_SHAQKYF"/>
    <property type="match status" value="1"/>
</dbReference>
<dbReference type="GeneID" id="111457141"/>
<dbReference type="PANTHER" id="PTHR31496:SF25">
    <property type="entry name" value="TRANSCRIPTION FACTOR KAN3-RELATED"/>
    <property type="match status" value="1"/>
</dbReference>
<dbReference type="AlphaFoldDB" id="A0A6J1GSP3"/>
<evidence type="ECO:0000256" key="7">
    <source>
        <dbReference type="SAM" id="MobiDB-lite"/>
    </source>
</evidence>
<dbReference type="Gene3D" id="1.10.10.60">
    <property type="entry name" value="Homeodomain-like"/>
    <property type="match status" value="1"/>
</dbReference>
<dbReference type="Pfam" id="PF00249">
    <property type="entry name" value="Myb_DNA-binding"/>
    <property type="match status" value="1"/>
</dbReference>
<evidence type="ECO:0000256" key="4">
    <source>
        <dbReference type="ARBA" id="ARBA00023015"/>
    </source>
</evidence>
<dbReference type="PANTHER" id="PTHR31496">
    <property type="entry name" value="TRANSCRIPTION FACTOR KAN2-RELATED"/>
    <property type="match status" value="1"/>
</dbReference>
<gene>
    <name evidence="10" type="primary">LOC111457141</name>
</gene>
<accession>A0A6J1GSP3</accession>
<dbReference type="InterPro" id="IPR044847">
    <property type="entry name" value="KAN_fam"/>
</dbReference>
<keyword evidence="2" id="KW-0217">Developmental protein</keyword>
<feature type="region of interest" description="Disordered" evidence="7">
    <location>
        <begin position="279"/>
        <end position="301"/>
    </location>
</feature>
<dbReference type="GO" id="GO:0000976">
    <property type="term" value="F:transcription cis-regulatory region binding"/>
    <property type="evidence" value="ECO:0007669"/>
    <property type="project" value="InterPro"/>
</dbReference>
<evidence type="ECO:0000256" key="3">
    <source>
        <dbReference type="ARBA" id="ARBA00022782"/>
    </source>
</evidence>
<keyword evidence="4" id="KW-0805">Transcription regulation</keyword>
<keyword evidence="6" id="KW-0539">Nucleus</keyword>
<dbReference type="Proteomes" id="UP000504609">
    <property type="component" value="Unplaced"/>
</dbReference>
<comment type="subcellular location">
    <subcellularLocation>
        <location evidence="1">Nucleus</location>
    </subcellularLocation>
</comment>
<feature type="domain" description="Myb-like" evidence="8">
    <location>
        <begin position="184"/>
        <end position="233"/>
    </location>
</feature>
<evidence type="ECO:0000259" key="8">
    <source>
        <dbReference type="Pfam" id="PF00249"/>
    </source>
</evidence>
<evidence type="ECO:0000256" key="2">
    <source>
        <dbReference type="ARBA" id="ARBA00022473"/>
    </source>
</evidence>
<protein>
    <submittedName>
        <fullName evidence="10">Transcription repressor KAN1-like isoform X1</fullName>
    </submittedName>
</protein>
<dbReference type="InterPro" id="IPR006447">
    <property type="entry name" value="Myb_dom_plants"/>
</dbReference>
<reference evidence="10" key="1">
    <citation type="submission" date="2025-08" db="UniProtKB">
        <authorList>
            <consortium name="RefSeq"/>
        </authorList>
    </citation>
    <scope>IDENTIFICATION</scope>
    <source>
        <tissue evidence="10">Young leaves</tissue>
    </source>
</reference>
<organism evidence="9 10">
    <name type="scientific">Cucurbita moschata</name>
    <name type="common">Winter crookneck squash</name>
    <name type="synonym">Cucurbita pepo var. moschata</name>
    <dbReference type="NCBI Taxonomy" id="3662"/>
    <lineage>
        <taxon>Eukaryota</taxon>
        <taxon>Viridiplantae</taxon>
        <taxon>Streptophyta</taxon>
        <taxon>Embryophyta</taxon>
        <taxon>Tracheophyta</taxon>
        <taxon>Spermatophyta</taxon>
        <taxon>Magnoliopsida</taxon>
        <taxon>eudicotyledons</taxon>
        <taxon>Gunneridae</taxon>
        <taxon>Pentapetalae</taxon>
        <taxon>rosids</taxon>
        <taxon>fabids</taxon>
        <taxon>Cucurbitales</taxon>
        <taxon>Cucurbitaceae</taxon>
        <taxon>Cucurbiteae</taxon>
        <taxon>Cucurbita</taxon>
    </lineage>
</organism>
<evidence type="ECO:0000256" key="5">
    <source>
        <dbReference type="ARBA" id="ARBA00023163"/>
    </source>
</evidence>
<name>A0A6J1GSP3_CUCMO</name>
<keyword evidence="9" id="KW-1185">Reference proteome</keyword>
<proteinExistence type="predicted"/>